<dbReference type="EMBL" id="BAAAMU010000124">
    <property type="protein sequence ID" value="GAA1681225.1"/>
    <property type="molecule type" value="Genomic_DNA"/>
</dbReference>
<feature type="region of interest" description="Disordered" evidence="1">
    <location>
        <begin position="1"/>
        <end position="26"/>
    </location>
</feature>
<evidence type="ECO:0000256" key="1">
    <source>
        <dbReference type="SAM" id="MobiDB-lite"/>
    </source>
</evidence>
<dbReference type="RefSeq" id="WP_346113361.1">
    <property type="nucleotide sequence ID" value="NZ_BAAAMU010000124.1"/>
</dbReference>
<gene>
    <name evidence="2" type="ORF">GCM10009733_092390</name>
</gene>
<reference evidence="3" key="1">
    <citation type="journal article" date="2019" name="Int. J. Syst. Evol. Microbiol.">
        <title>The Global Catalogue of Microorganisms (GCM) 10K type strain sequencing project: providing services to taxonomists for standard genome sequencing and annotation.</title>
        <authorList>
            <consortium name="The Broad Institute Genomics Platform"/>
            <consortium name="The Broad Institute Genome Sequencing Center for Infectious Disease"/>
            <person name="Wu L."/>
            <person name="Ma J."/>
        </authorList>
    </citation>
    <scope>NUCLEOTIDE SEQUENCE [LARGE SCALE GENOMIC DNA]</scope>
    <source>
        <strain evidence="3">JCM 13929</strain>
    </source>
</reference>
<dbReference type="Proteomes" id="UP001500064">
    <property type="component" value="Unassembled WGS sequence"/>
</dbReference>
<proteinExistence type="predicted"/>
<keyword evidence="3" id="KW-1185">Reference proteome</keyword>
<protein>
    <submittedName>
        <fullName evidence="2">Uncharacterized protein</fullName>
    </submittedName>
</protein>
<name>A0ABP4T2C7_9ACTN</name>
<evidence type="ECO:0000313" key="3">
    <source>
        <dbReference type="Proteomes" id="UP001500064"/>
    </source>
</evidence>
<evidence type="ECO:0000313" key="2">
    <source>
        <dbReference type="EMBL" id="GAA1681225.1"/>
    </source>
</evidence>
<comment type="caution">
    <text evidence="2">The sequence shown here is derived from an EMBL/GenBank/DDBJ whole genome shotgun (WGS) entry which is preliminary data.</text>
</comment>
<accession>A0ABP4T2C7</accession>
<organism evidence="2 3">
    <name type="scientific">Nonomuraea maheshkhaliensis</name>
    <dbReference type="NCBI Taxonomy" id="419590"/>
    <lineage>
        <taxon>Bacteria</taxon>
        <taxon>Bacillati</taxon>
        <taxon>Actinomycetota</taxon>
        <taxon>Actinomycetes</taxon>
        <taxon>Streptosporangiales</taxon>
        <taxon>Streptosporangiaceae</taxon>
        <taxon>Nonomuraea</taxon>
    </lineage>
</organism>
<sequence>MAPAVSWPDGPVEFADGGRSAEPWPLPQAENDAVVELERTVTKSGMVSLAGRYLLAAEILGGRRVTIRIEENTLMFLDAESRQLLRVRPNPLTWATCPQLRGAPSAGCMPAGSSPCTSATRR</sequence>